<name>A0A371JZ53_9GAMM</name>
<dbReference type="EMBL" id="QTSU01000002">
    <property type="protein sequence ID" value="RDZ26958.1"/>
    <property type="molecule type" value="Genomic_DNA"/>
</dbReference>
<gene>
    <name evidence="2" type="ORF">DX914_11835</name>
</gene>
<keyword evidence="1" id="KW-0732">Signal</keyword>
<feature type="signal peptide" evidence="1">
    <location>
        <begin position="1"/>
        <end position="22"/>
    </location>
</feature>
<dbReference type="AlphaFoldDB" id="A0A371JZ53"/>
<comment type="caution">
    <text evidence="2">The sequence shown here is derived from an EMBL/GenBank/DDBJ whole genome shotgun (WGS) entry which is preliminary data.</text>
</comment>
<proteinExistence type="predicted"/>
<feature type="chain" id="PRO_5016588041" evidence="1">
    <location>
        <begin position="23"/>
        <end position="70"/>
    </location>
</feature>
<evidence type="ECO:0000256" key="1">
    <source>
        <dbReference type="SAM" id="SignalP"/>
    </source>
</evidence>
<sequence length="70" mass="7286">MLKNASIAAALLGLLLAGAAVAGRAGEAYSVIYFDDAGNEVGGATANCGGQYVSWGERTDNYVRRTWICD</sequence>
<accession>A0A371JZ53</accession>
<protein>
    <submittedName>
        <fullName evidence="2">Uncharacterized protein</fullName>
    </submittedName>
</protein>
<dbReference type="Proteomes" id="UP000264492">
    <property type="component" value="Unassembled WGS sequence"/>
</dbReference>
<evidence type="ECO:0000313" key="2">
    <source>
        <dbReference type="EMBL" id="RDZ26958.1"/>
    </source>
</evidence>
<dbReference type="InterPro" id="IPR046256">
    <property type="entry name" value="DUF6289"/>
</dbReference>
<keyword evidence="3" id="KW-1185">Reference proteome</keyword>
<organism evidence="2 3">
    <name type="scientific">Lysobacter silvisoli</name>
    <dbReference type="NCBI Taxonomy" id="2293254"/>
    <lineage>
        <taxon>Bacteria</taxon>
        <taxon>Pseudomonadati</taxon>
        <taxon>Pseudomonadota</taxon>
        <taxon>Gammaproteobacteria</taxon>
        <taxon>Lysobacterales</taxon>
        <taxon>Lysobacteraceae</taxon>
        <taxon>Lysobacter</taxon>
    </lineage>
</organism>
<reference evidence="2 3" key="1">
    <citation type="submission" date="2018-08" db="EMBL/GenBank/DDBJ databases">
        <title>Lysobacter sp. zong2l5, whole genome shotgun sequence.</title>
        <authorList>
            <person name="Zhang X."/>
            <person name="Feng G."/>
            <person name="Zhu H."/>
        </authorList>
    </citation>
    <scope>NUCLEOTIDE SEQUENCE [LARGE SCALE GENOMIC DNA]</scope>
    <source>
        <strain evidence="3">zong2l5</strain>
    </source>
</reference>
<dbReference type="Pfam" id="PF19806">
    <property type="entry name" value="DUF6289"/>
    <property type="match status" value="1"/>
</dbReference>
<evidence type="ECO:0000313" key="3">
    <source>
        <dbReference type="Proteomes" id="UP000264492"/>
    </source>
</evidence>